<keyword evidence="3" id="KW-0808">Transferase</keyword>
<dbReference type="Gene3D" id="3.30.460.90">
    <property type="match status" value="2"/>
</dbReference>
<evidence type="ECO:0000256" key="5">
    <source>
        <dbReference type="ARBA" id="ARBA00022723"/>
    </source>
</evidence>
<comment type="cofactor">
    <cofactor evidence="1">
        <name>Mg(2+)</name>
        <dbReference type="ChEBI" id="CHEBI:18420"/>
    </cofactor>
</comment>
<dbReference type="Pfam" id="PF20266">
    <property type="entry name" value="Mab-21_C"/>
    <property type="match status" value="2"/>
</dbReference>
<dbReference type="SMART" id="SM01265">
    <property type="entry name" value="Mab-21"/>
    <property type="match status" value="2"/>
</dbReference>
<dbReference type="Pfam" id="PF03281">
    <property type="entry name" value="Mab-21"/>
    <property type="match status" value="2"/>
</dbReference>
<dbReference type="InterPro" id="IPR046903">
    <property type="entry name" value="Mab-21-like_nuc_Trfase"/>
</dbReference>
<feature type="domain" description="Mab-21-like nucleotidyltransferase" evidence="9">
    <location>
        <begin position="545"/>
        <end position="746"/>
    </location>
</feature>
<dbReference type="EMBL" id="CALNXK010000292">
    <property type="protein sequence ID" value="CAH3181260.1"/>
    <property type="molecule type" value="Genomic_DNA"/>
</dbReference>
<keyword evidence="5" id="KW-0479">Metal-binding</keyword>
<accession>A0ABN8RP49</accession>
<comment type="similarity">
    <text evidence="2">Belongs to the mab-21 family.</text>
</comment>
<keyword evidence="4" id="KW-0548">Nucleotidyltransferase</keyword>
<evidence type="ECO:0000256" key="2">
    <source>
        <dbReference type="ARBA" id="ARBA00008307"/>
    </source>
</evidence>
<evidence type="ECO:0000259" key="10">
    <source>
        <dbReference type="Pfam" id="PF20266"/>
    </source>
</evidence>
<proteinExistence type="inferred from homology"/>
<sequence length="1104" mass="127082">MSDIFEDFEKRARFKDEGEADLIRQKLEILVGNILKQVEKQDQRFRSTLIKSGSVYEGVKVKKPDEFDFMVKLDSLTNTPLFYPCEKGDGYVKLNLDDDTWKEFKDEHGFFSPNLLCRHFKKLVNGSLSYVEVPEGLSIRRADQELLDGPWGPVFSDLLGNSGGKDDPSGVLYSETHGPATTLYIKWQGDSSYRNLLISVDLTLTLEYFITKLTAELSKSLPQSVDDCLRRNGFHVVPAGFDVWRISFSMAEKDVLSSSPEGFKACFRVLKIMRDTIMERLGLDAALMPSYIFKTALLSQLFITEKPHWEQQLRSQTLEGILEAILQGIVSEEINSFFLSRYNLLTKGDHENKLRRCILEEMLNCLRGLKMKYSPEDVKERKRQIRVLEMIDLMEYIVSSTLRGKDPTELWNKMFVNTGSVPGSRKFGWFWNQLTDLNSTELDEDAYSMVIRIWSLVEDFFKHLPAPSPDDFYERLRSLPPGSLLRLINMSDIFEDFEKRARFEDEDEADLIRQKLEILVGNILKQVEKQDQRFRSTLIKSGSVYEGVKVKKPDEFDFMVKLDSLTNTPLFYTCEKGDGYVKLNLDDDTWKEFKDEHGFFSPNVLCRHFKKLVNGSLSYVEVPEVLSIQRADQELLDGPWGPVFSDLLGNTGGKDTSSGVLYSETHGPATTLYIKWQGHSSSRNLLISVDLTLTLEYFITKLTAELSKSLPQSVDDCLRRNGFHVVPAGFDVWRISFSMAEKDVLSSSPEGFKACFRVLKIMRDTVMERLGLDAALMPSYIFKTALLSQLFITEKPRWEKQLRSQTLERILEAIMQGIVSEEINSFFLSRYNLLTKGDHENKLRRCILEEMVNCLRGLKMKYSPEDVKERKRQIRVLEMIDLMEYIVSSTLRGEDPTELWNKMFVNIGSVPGSRKFGWFWNQLTDLNSTELDEDAYSMVIRIWSLVEDFFKQLLASVTGELNLLVHKFYMRTREKKEKSEVMHKCIPEPVAQISLQEMACELFQDLAECYIDEVNSDWSSLHKAVPPECKSSGVFQDVRDVTVNVGSDEGLGVFKQRIKQNLTLIPDSYLMSLAVGYVGKIFYHSRDVLKRKLGYITISELELD</sequence>
<feature type="domain" description="Mab-21-like nucleotidyltransferase" evidence="9">
    <location>
        <begin position="56"/>
        <end position="257"/>
    </location>
</feature>
<keyword evidence="7" id="KW-0067">ATP-binding</keyword>
<keyword evidence="8" id="KW-0460">Magnesium</keyword>
<dbReference type="InterPro" id="IPR046906">
    <property type="entry name" value="Mab-21_HhH/H2TH-like"/>
</dbReference>
<dbReference type="PANTHER" id="PTHR10656">
    <property type="entry name" value="CELL FATE DETERMINING PROTEIN MAB21-RELATED"/>
    <property type="match status" value="1"/>
</dbReference>
<comment type="caution">
    <text evidence="11">The sequence shown here is derived from an EMBL/GenBank/DDBJ whole genome shotgun (WGS) entry which is preliminary data.</text>
</comment>
<evidence type="ECO:0000256" key="4">
    <source>
        <dbReference type="ARBA" id="ARBA00022695"/>
    </source>
</evidence>
<evidence type="ECO:0000259" key="9">
    <source>
        <dbReference type="Pfam" id="PF03281"/>
    </source>
</evidence>
<evidence type="ECO:0000256" key="8">
    <source>
        <dbReference type="ARBA" id="ARBA00022842"/>
    </source>
</evidence>
<reference evidence="11 12" key="1">
    <citation type="submission" date="2022-05" db="EMBL/GenBank/DDBJ databases">
        <authorList>
            <consortium name="Genoscope - CEA"/>
            <person name="William W."/>
        </authorList>
    </citation>
    <scope>NUCLEOTIDE SEQUENCE [LARGE SCALE GENOMIC DNA]</scope>
</reference>
<name>A0ABN8RP49_9CNID</name>
<evidence type="ECO:0000256" key="7">
    <source>
        <dbReference type="ARBA" id="ARBA00022840"/>
    </source>
</evidence>
<protein>
    <submittedName>
        <fullName evidence="11">Uncharacterized protein</fullName>
    </submittedName>
</protein>
<keyword evidence="12" id="KW-1185">Reference proteome</keyword>
<evidence type="ECO:0000256" key="6">
    <source>
        <dbReference type="ARBA" id="ARBA00022741"/>
    </source>
</evidence>
<evidence type="ECO:0000313" key="12">
    <source>
        <dbReference type="Proteomes" id="UP001159405"/>
    </source>
</evidence>
<evidence type="ECO:0000313" key="11">
    <source>
        <dbReference type="EMBL" id="CAH3181260.1"/>
    </source>
</evidence>
<dbReference type="Gene3D" id="1.10.1410.40">
    <property type="match status" value="2"/>
</dbReference>
<evidence type="ECO:0000256" key="1">
    <source>
        <dbReference type="ARBA" id="ARBA00001946"/>
    </source>
</evidence>
<evidence type="ECO:0000256" key="3">
    <source>
        <dbReference type="ARBA" id="ARBA00022679"/>
    </source>
</evidence>
<dbReference type="InterPro" id="IPR024810">
    <property type="entry name" value="MAB21L/cGLR"/>
</dbReference>
<feature type="domain" description="Mab-21-like HhH/H2TH-like" evidence="10">
    <location>
        <begin position="264"/>
        <end position="351"/>
    </location>
</feature>
<dbReference type="Proteomes" id="UP001159405">
    <property type="component" value="Unassembled WGS sequence"/>
</dbReference>
<feature type="domain" description="Mab-21-like HhH/H2TH-like" evidence="10">
    <location>
        <begin position="753"/>
        <end position="840"/>
    </location>
</feature>
<keyword evidence="6" id="KW-0547">Nucleotide-binding</keyword>
<dbReference type="PANTHER" id="PTHR10656:SF42">
    <property type="entry name" value="CYCLIC GMP-AMP SYNTHASE-LIKE PROTEIN-RELATED"/>
    <property type="match status" value="1"/>
</dbReference>
<organism evidence="11 12">
    <name type="scientific">Porites lobata</name>
    <dbReference type="NCBI Taxonomy" id="104759"/>
    <lineage>
        <taxon>Eukaryota</taxon>
        <taxon>Metazoa</taxon>
        <taxon>Cnidaria</taxon>
        <taxon>Anthozoa</taxon>
        <taxon>Hexacorallia</taxon>
        <taxon>Scleractinia</taxon>
        <taxon>Fungiina</taxon>
        <taxon>Poritidae</taxon>
        <taxon>Porites</taxon>
    </lineage>
</organism>
<gene>
    <name evidence="11" type="ORF">PLOB_00024519</name>
</gene>